<evidence type="ECO:0008006" key="4">
    <source>
        <dbReference type="Google" id="ProtNLM"/>
    </source>
</evidence>
<dbReference type="GO" id="GO:0005886">
    <property type="term" value="C:plasma membrane"/>
    <property type="evidence" value="ECO:0007669"/>
    <property type="project" value="TreeGrafter"/>
</dbReference>
<protein>
    <recommendedName>
        <fullName evidence="4">Chalcone isomerase domain-containing protein</fullName>
    </recommendedName>
</protein>
<dbReference type="GO" id="GO:0017071">
    <property type="term" value="C:intracellular cyclic nucleotide activated cation channel complex"/>
    <property type="evidence" value="ECO:0007669"/>
    <property type="project" value="TreeGrafter"/>
</dbReference>
<accession>A0AAD9NXG0</accession>
<evidence type="ECO:0000313" key="2">
    <source>
        <dbReference type="EMBL" id="KAK2184243.1"/>
    </source>
</evidence>
<dbReference type="PANTHER" id="PTHR45638:SF1">
    <property type="entry name" value="CYCLIC NUCLEOTIDE-GATED ION CHANNEL SUBUNIT B, ISOFORM A"/>
    <property type="match status" value="1"/>
</dbReference>
<dbReference type="GO" id="GO:0044877">
    <property type="term" value="F:protein-containing complex binding"/>
    <property type="evidence" value="ECO:0007669"/>
    <property type="project" value="TreeGrafter"/>
</dbReference>
<comment type="caution">
    <text evidence="2">The sequence shown here is derived from an EMBL/GenBank/DDBJ whole genome shotgun (WGS) entry which is preliminary data.</text>
</comment>
<dbReference type="AlphaFoldDB" id="A0AAD9NXG0"/>
<dbReference type="GO" id="GO:0005223">
    <property type="term" value="F:intracellularly cGMP-activated cation channel activity"/>
    <property type="evidence" value="ECO:0007669"/>
    <property type="project" value="TreeGrafter"/>
</dbReference>
<dbReference type="GO" id="GO:0030553">
    <property type="term" value="F:cGMP binding"/>
    <property type="evidence" value="ECO:0007669"/>
    <property type="project" value="TreeGrafter"/>
</dbReference>
<feature type="chain" id="PRO_5042014084" description="Chalcone isomerase domain-containing protein" evidence="1">
    <location>
        <begin position="25"/>
        <end position="163"/>
    </location>
</feature>
<organism evidence="2 3">
    <name type="scientific">Ridgeia piscesae</name>
    <name type="common">Tubeworm</name>
    <dbReference type="NCBI Taxonomy" id="27915"/>
    <lineage>
        <taxon>Eukaryota</taxon>
        <taxon>Metazoa</taxon>
        <taxon>Spiralia</taxon>
        <taxon>Lophotrochozoa</taxon>
        <taxon>Annelida</taxon>
        <taxon>Polychaeta</taxon>
        <taxon>Sedentaria</taxon>
        <taxon>Canalipalpata</taxon>
        <taxon>Sabellida</taxon>
        <taxon>Siboglinidae</taxon>
        <taxon>Ridgeia</taxon>
    </lineage>
</organism>
<name>A0AAD9NXG0_RIDPI</name>
<dbReference type="Proteomes" id="UP001209878">
    <property type="component" value="Unassembled WGS sequence"/>
</dbReference>
<dbReference type="EMBL" id="JAODUO010000275">
    <property type="protein sequence ID" value="KAK2184243.1"/>
    <property type="molecule type" value="Genomic_DNA"/>
</dbReference>
<dbReference type="SUPFAM" id="SSF51206">
    <property type="entry name" value="cAMP-binding domain-like"/>
    <property type="match status" value="1"/>
</dbReference>
<dbReference type="Gene3D" id="1.10.287.630">
    <property type="entry name" value="Helix hairpin bin"/>
    <property type="match status" value="1"/>
</dbReference>
<evidence type="ECO:0000313" key="3">
    <source>
        <dbReference type="Proteomes" id="UP001209878"/>
    </source>
</evidence>
<dbReference type="PANTHER" id="PTHR45638">
    <property type="entry name" value="CYCLIC NUCLEOTIDE-GATED CATION CHANNEL SUBUNIT A"/>
    <property type="match status" value="1"/>
</dbReference>
<gene>
    <name evidence="2" type="ORF">NP493_275g03039</name>
</gene>
<feature type="signal peptide" evidence="1">
    <location>
        <begin position="1"/>
        <end position="24"/>
    </location>
</feature>
<dbReference type="InterPro" id="IPR018490">
    <property type="entry name" value="cNMP-bd_dom_sf"/>
</dbReference>
<keyword evidence="1" id="KW-0732">Signal</keyword>
<sequence length="163" mass="19217">MLRTLIYMLLLIHFESCGYYAVSAFKGLDKDRWVYDGQGIAYVYILRDISQSATMAKTQYRSARDKMLSYMLKNNLPKELQMKVRMWFAYNWEHQKTLGEQLKTTIVFSIKGHAQLFGFVLDENSLLEALPQKMKADLAIHVHYDILSKVQLFQKEQFGLWIF</sequence>
<dbReference type="InterPro" id="IPR050866">
    <property type="entry name" value="CNG_cation_channel"/>
</dbReference>
<evidence type="ECO:0000256" key="1">
    <source>
        <dbReference type="SAM" id="SignalP"/>
    </source>
</evidence>
<reference evidence="2" key="1">
    <citation type="journal article" date="2023" name="Mol. Biol. Evol.">
        <title>Third-Generation Sequencing Reveals the Adaptive Role of the Epigenome in Three Deep-Sea Polychaetes.</title>
        <authorList>
            <person name="Perez M."/>
            <person name="Aroh O."/>
            <person name="Sun Y."/>
            <person name="Lan Y."/>
            <person name="Juniper S.K."/>
            <person name="Young C.R."/>
            <person name="Angers B."/>
            <person name="Qian P.Y."/>
        </authorList>
    </citation>
    <scope>NUCLEOTIDE SEQUENCE</scope>
    <source>
        <strain evidence="2">R07B-5</strain>
    </source>
</reference>
<keyword evidence="3" id="KW-1185">Reference proteome</keyword>
<proteinExistence type="predicted"/>
<dbReference type="GO" id="GO:0005222">
    <property type="term" value="F:intracellularly cAMP-activated cation channel activity"/>
    <property type="evidence" value="ECO:0007669"/>
    <property type="project" value="TreeGrafter"/>
</dbReference>